<evidence type="ECO:0000313" key="1">
    <source>
        <dbReference type="EMBL" id="KAK3331542.1"/>
    </source>
</evidence>
<name>A0AAE0IV44_9PEZI</name>
<organism evidence="1 2">
    <name type="scientific">Apodospora peruviana</name>
    <dbReference type="NCBI Taxonomy" id="516989"/>
    <lineage>
        <taxon>Eukaryota</taxon>
        <taxon>Fungi</taxon>
        <taxon>Dikarya</taxon>
        <taxon>Ascomycota</taxon>
        <taxon>Pezizomycotina</taxon>
        <taxon>Sordariomycetes</taxon>
        <taxon>Sordariomycetidae</taxon>
        <taxon>Sordariales</taxon>
        <taxon>Lasiosphaeriaceae</taxon>
        <taxon>Apodospora</taxon>
    </lineage>
</organism>
<comment type="caution">
    <text evidence="1">The sequence shown here is derived from an EMBL/GenBank/DDBJ whole genome shotgun (WGS) entry which is preliminary data.</text>
</comment>
<evidence type="ECO:0008006" key="3">
    <source>
        <dbReference type="Google" id="ProtNLM"/>
    </source>
</evidence>
<dbReference type="EMBL" id="JAUEDM010000001">
    <property type="protein sequence ID" value="KAK3331542.1"/>
    <property type="molecule type" value="Genomic_DNA"/>
</dbReference>
<sequence>MTNTNTSELLRDRDDDREVLTLGLNDLCDSDREAFTSSYVCRDKTFEILITDDLPPGYDHDSTTATEIGWEEFMTLVEEEIRKVGLPRMLELAPPPDSLTPPLPNGGIVGILLHKIPAKFPVLDNVVNGKVPVLLPLRQKWAAQIEGTLSELHGRRIIWGDAKPGNVIIGERDDAWLIDFGGGFTLG</sequence>
<accession>A0AAE0IV44</accession>
<protein>
    <recommendedName>
        <fullName evidence="3">Protein kinase domain-containing protein</fullName>
    </recommendedName>
</protein>
<keyword evidence="2" id="KW-1185">Reference proteome</keyword>
<dbReference type="Gene3D" id="1.10.510.10">
    <property type="entry name" value="Transferase(Phosphotransferase) domain 1"/>
    <property type="match status" value="1"/>
</dbReference>
<dbReference type="SUPFAM" id="SSF56112">
    <property type="entry name" value="Protein kinase-like (PK-like)"/>
    <property type="match status" value="1"/>
</dbReference>
<dbReference type="Proteomes" id="UP001283341">
    <property type="component" value="Unassembled WGS sequence"/>
</dbReference>
<proteinExistence type="predicted"/>
<reference evidence="1" key="2">
    <citation type="submission" date="2023-06" db="EMBL/GenBank/DDBJ databases">
        <authorList>
            <consortium name="Lawrence Berkeley National Laboratory"/>
            <person name="Haridas S."/>
            <person name="Hensen N."/>
            <person name="Bonometti L."/>
            <person name="Westerberg I."/>
            <person name="Brannstrom I.O."/>
            <person name="Guillou S."/>
            <person name="Cros-Aarteil S."/>
            <person name="Calhoun S."/>
            <person name="Kuo A."/>
            <person name="Mondo S."/>
            <person name="Pangilinan J."/>
            <person name="Riley R."/>
            <person name="Labutti K."/>
            <person name="Andreopoulos B."/>
            <person name="Lipzen A."/>
            <person name="Chen C."/>
            <person name="Yanf M."/>
            <person name="Daum C."/>
            <person name="Ng V."/>
            <person name="Clum A."/>
            <person name="Steindorff A."/>
            <person name="Ohm R."/>
            <person name="Martin F."/>
            <person name="Silar P."/>
            <person name="Natvig D."/>
            <person name="Lalanne C."/>
            <person name="Gautier V."/>
            <person name="Ament-Velasquez S.L."/>
            <person name="Kruys A."/>
            <person name="Hutchinson M.I."/>
            <person name="Powell A.J."/>
            <person name="Barry K."/>
            <person name="Miller A.N."/>
            <person name="Grigoriev I.V."/>
            <person name="Debuchy R."/>
            <person name="Gladieux P."/>
            <person name="Thoren M.H."/>
            <person name="Johannesson H."/>
        </authorList>
    </citation>
    <scope>NUCLEOTIDE SEQUENCE</scope>
    <source>
        <strain evidence="1">CBS 118394</strain>
    </source>
</reference>
<dbReference type="InterPro" id="IPR011009">
    <property type="entry name" value="Kinase-like_dom_sf"/>
</dbReference>
<evidence type="ECO:0000313" key="2">
    <source>
        <dbReference type="Proteomes" id="UP001283341"/>
    </source>
</evidence>
<gene>
    <name evidence="1" type="ORF">B0H66DRAFT_599016</name>
</gene>
<dbReference type="AlphaFoldDB" id="A0AAE0IV44"/>
<reference evidence="1" key="1">
    <citation type="journal article" date="2023" name="Mol. Phylogenet. Evol.">
        <title>Genome-scale phylogeny and comparative genomics of the fungal order Sordariales.</title>
        <authorList>
            <person name="Hensen N."/>
            <person name="Bonometti L."/>
            <person name="Westerberg I."/>
            <person name="Brannstrom I.O."/>
            <person name="Guillou S."/>
            <person name="Cros-Aarteil S."/>
            <person name="Calhoun S."/>
            <person name="Haridas S."/>
            <person name="Kuo A."/>
            <person name="Mondo S."/>
            <person name="Pangilinan J."/>
            <person name="Riley R."/>
            <person name="LaButti K."/>
            <person name="Andreopoulos B."/>
            <person name="Lipzen A."/>
            <person name="Chen C."/>
            <person name="Yan M."/>
            <person name="Daum C."/>
            <person name="Ng V."/>
            <person name="Clum A."/>
            <person name="Steindorff A."/>
            <person name="Ohm R.A."/>
            <person name="Martin F."/>
            <person name="Silar P."/>
            <person name="Natvig D.O."/>
            <person name="Lalanne C."/>
            <person name="Gautier V."/>
            <person name="Ament-Velasquez S.L."/>
            <person name="Kruys A."/>
            <person name="Hutchinson M.I."/>
            <person name="Powell A.J."/>
            <person name="Barry K."/>
            <person name="Miller A.N."/>
            <person name="Grigoriev I.V."/>
            <person name="Debuchy R."/>
            <person name="Gladieux P."/>
            <person name="Hiltunen Thoren M."/>
            <person name="Johannesson H."/>
        </authorList>
    </citation>
    <scope>NUCLEOTIDE SEQUENCE</scope>
    <source>
        <strain evidence="1">CBS 118394</strain>
    </source>
</reference>